<organism evidence="1">
    <name type="scientific">hydrocarbon metagenome</name>
    <dbReference type="NCBI Taxonomy" id="938273"/>
    <lineage>
        <taxon>unclassified sequences</taxon>
        <taxon>metagenomes</taxon>
        <taxon>ecological metagenomes</taxon>
    </lineage>
</organism>
<dbReference type="Gene3D" id="1.10.490.70">
    <property type="entry name" value="Histidine kinase N-terminal domain"/>
    <property type="match status" value="1"/>
</dbReference>
<evidence type="ECO:0000313" key="1">
    <source>
        <dbReference type="EMBL" id="KUG21967.1"/>
    </source>
</evidence>
<dbReference type="AlphaFoldDB" id="A0A0W8FM39"/>
<gene>
    <name evidence="1" type="ORF">ASZ90_008262</name>
</gene>
<dbReference type="EMBL" id="LNQE01001000">
    <property type="protein sequence ID" value="KUG21967.1"/>
    <property type="molecule type" value="Genomic_DNA"/>
</dbReference>
<reference evidence="1" key="1">
    <citation type="journal article" date="2015" name="Proc. Natl. Acad. Sci. U.S.A.">
        <title>Networks of energetic and metabolic interactions define dynamics in microbial communities.</title>
        <authorList>
            <person name="Embree M."/>
            <person name="Liu J.K."/>
            <person name="Al-Bassam M.M."/>
            <person name="Zengler K."/>
        </authorList>
    </citation>
    <scope>NUCLEOTIDE SEQUENCE</scope>
</reference>
<proteinExistence type="predicted"/>
<accession>A0A0W8FM39</accession>
<comment type="caution">
    <text evidence="1">The sequence shown here is derived from an EMBL/GenBank/DDBJ whole genome shotgun (WGS) entry which is preliminary data.</text>
</comment>
<protein>
    <submittedName>
        <fullName evidence="1">Uncharacterized protein</fullName>
    </submittedName>
</protein>
<sequence>MVDSIRLLDVAEQNAEEIAEHWAMEVQKNKRTTHYQNIKKEKLKIYAVDFYNNLRALLVPDDRLENTKIYFQKYAKKCHELGLPLQEAIYGLILMRRHMWLYADFQAIFIDALEHNQAIDGIMRIMLMMDYAVYEITQYYFNKQ</sequence>
<name>A0A0W8FM39_9ZZZZ</name>